<dbReference type="PANTHER" id="PTHR43115:SF4">
    <property type="entry name" value="DEHYDROGENASE_REDUCTASE SDR FAMILY MEMBER 11"/>
    <property type="match status" value="1"/>
</dbReference>
<dbReference type="InterPro" id="IPR036291">
    <property type="entry name" value="NAD(P)-bd_dom_sf"/>
</dbReference>
<keyword evidence="2" id="KW-0560">Oxidoreductase</keyword>
<dbReference type="PANTHER" id="PTHR43115">
    <property type="entry name" value="DEHYDROGENASE/REDUCTASE SDR FAMILY MEMBER 11"/>
    <property type="match status" value="1"/>
</dbReference>
<dbReference type="SUPFAM" id="SSF51735">
    <property type="entry name" value="NAD(P)-binding Rossmann-fold domains"/>
    <property type="match status" value="1"/>
</dbReference>
<evidence type="ECO:0000256" key="2">
    <source>
        <dbReference type="ARBA" id="ARBA00023002"/>
    </source>
</evidence>
<dbReference type="PRINTS" id="PR00080">
    <property type="entry name" value="SDRFAMILY"/>
</dbReference>
<comment type="caution">
    <text evidence="4">The sequence shown here is derived from an EMBL/GenBank/DDBJ whole genome shotgun (WGS) entry which is preliminary data.</text>
</comment>
<gene>
    <name evidence="4" type="ORF">EVB01_00190</name>
</gene>
<dbReference type="GO" id="GO:0016491">
    <property type="term" value="F:oxidoreductase activity"/>
    <property type="evidence" value="ECO:0007669"/>
    <property type="project" value="UniProtKB-KW"/>
</dbReference>
<evidence type="ECO:0000256" key="1">
    <source>
        <dbReference type="ARBA" id="ARBA00006484"/>
    </source>
</evidence>
<dbReference type="AlphaFoldDB" id="A0A520LU40"/>
<reference evidence="4 5" key="1">
    <citation type="submission" date="2019-02" db="EMBL/GenBank/DDBJ databases">
        <title>Prokaryotic population dynamics and viral predation in marine succession experiment using metagenomics: the confinement effect.</title>
        <authorList>
            <person name="Haro-Moreno J.M."/>
            <person name="Rodriguez-Valera F."/>
            <person name="Lopez-Perez M."/>
        </authorList>
    </citation>
    <scope>NUCLEOTIDE SEQUENCE [LARGE SCALE GENOMIC DNA]</scope>
    <source>
        <strain evidence="4">MED-G168</strain>
    </source>
</reference>
<dbReference type="Proteomes" id="UP000319023">
    <property type="component" value="Unassembled WGS sequence"/>
</dbReference>
<dbReference type="Gene3D" id="3.40.50.720">
    <property type="entry name" value="NAD(P)-binding Rossmann-like Domain"/>
    <property type="match status" value="1"/>
</dbReference>
<comment type="similarity">
    <text evidence="1 3">Belongs to the short-chain dehydrogenases/reductases (SDR) family.</text>
</comment>
<protein>
    <submittedName>
        <fullName evidence="4">SDR family NAD(P)-dependent oxidoreductase</fullName>
    </submittedName>
</protein>
<name>A0A520LU40_9GAMM</name>
<proteinExistence type="inferred from homology"/>
<dbReference type="InterPro" id="IPR002347">
    <property type="entry name" value="SDR_fam"/>
</dbReference>
<evidence type="ECO:0000313" key="5">
    <source>
        <dbReference type="Proteomes" id="UP000319023"/>
    </source>
</evidence>
<dbReference type="PRINTS" id="PR00081">
    <property type="entry name" value="GDHRDH"/>
</dbReference>
<sequence length="292" mass="31830">MKDFNGKLAVVTGGASGVGFAIGEALAKQGAKVILTDIEQESLENSTALLANQSFDVFCKVTDVSNIESMQDLAHWCQAEHGPVHLLFNNAGVAPAELLPIWDTKPNDWQWAYGVNVMGVLHGIQAFVPGMLAHGEESRVINTCSGNGAFINLPSTPIYTSSKASVSSITEVLKLQLEQADASVKVSILFPGPHTVRTKLFSAERNRPEELARDPNAPEHPISSVEDMLEMMSSMGIEMETTEPEEVASFCLSQIQEGKYWINPVNEKSEQAFKDRVESIISRSDLPNPNIF</sequence>
<dbReference type="EMBL" id="SHBN01000002">
    <property type="protein sequence ID" value="RZO12497.1"/>
    <property type="molecule type" value="Genomic_DNA"/>
</dbReference>
<evidence type="ECO:0000313" key="4">
    <source>
        <dbReference type="EMBL" id="RZO12497.1"/>
    </source>
</evidence>
<dbReference type="CDD" id="cd05233">
    <property type="entry name" value="SDR_c"/>
    <property type="match status" value="1"/>
</dbReference>
<dbReference type="Pfam" id="PF00106">
    <property type="entry name" value="adh_short"/>
    <property type="match status" value="1"/>
</dbReference>
<evidence type="ECO:0000256" key="3">
    <source>
        <dbReference type="RuleBase" id="RU000363"/>
    </source>
</evidence>
<organism evidence="4 5">
    <name type="scientific">SAR86 cluster bacterium</name>
    <dbReference type="NCBI Taxonomy" id="2030880"/>
    <lineage>
        <taxon>Bacteria</taxon>
        <taxon>Pseudomonadati</taxon>
        <taxon>Pseudomonadota</taxon>
        <taxon>Gammaproteobacteria</taxon>
        <taxon>SAR86 cluster</taxon>
    </lineage>
</organism>
<accession>A0A520LU40</accession>